<sequence length="183" mass="21104">MSNRHPKGKLEGNWHIEYDPNMYTPGRRKKTCKFYDMDKKCCCNVAAPDFSVGCNPGYCGYYEYGKPVSEKTYKIPQQMLIQKNITTMPVWNKNDKNKNKKKKKQKKTSQPIINSHINKKNWTGCKSVVVLEISNNGDSIQKVFYLEKPGTGHPTTFAKACIQAHVDDVILFNGLKYKILRFK</sequence>
<protein>
    <submittedName>
        <fullName evidence="2">Uncharacterized protein</fullName>
    </submittedName>
</protein>
<evidence type="ECO:0000313" key="2">
    <source>
        <dbReference type="EMBL" id="MFG6272069.1"/>
    </source>
</evidence>
<organism evidence="2 3">
    <name type="scientific">Megasphaera hexanoica</name>
    <dbReference type="NCBI Taxonomy" id="1675036"/>
    <lineage>
        <taxon>Bacteria</taxon>
        <taxon>Bacillati</taxon>
        <taxon>Bacillota</taxon>
        <taxon>Negativicutes</taxon>
        <taxon>Veillonellales</taxon>
        <taxon>Veillonellaceae</taxon>
        <taxon>Megasphaera</taxon>
    </lineage>
</organism>
<dbReference type="RefSeq" id="WP_292016920.1">
    <property type="nucleotide sequence ID" value="NZ_CP171361.1"/>
</dbReference>
<dbReference type="EMBL" id="JBIEKR010000002">
    <property type="protein sequence ID" value="MFG6272069.1"/>
    <property type="molecule type" value="Genomic_DNA"/>
</dbReference>
<evidence type="ECO:0000313" key="3">
    <source>
        <dbReference type="Proteomes" id="UP001605989"/>
    </source>
</evidence>
<reference evidence="2 3" key="1">
    <citation type="submission" date="2024-10" db="EMBL/GenBank/DDBJ databases">
        <authorList>
            <person name="Sang B.-I."/>
            <person name="Prabhaharan D."/>
        </authorList>
    </citation>
    <scope>NUCLEOTIDE SEQUENCE [LARGE SCALE GENOMIC DNA]</scope>
    <source>
        <strain evidence="2 3">MH</strain>
    </source>
</reference>
<name>A0ABW7DNV5_9FIRM</name>
<feature type="region of interest" description="Disordered" evidence="1">
    <location>
        <begin position="91"/>
        <end position="113"/>
    </location>
</feature>
<proteinExistence type="predicted"/>
<evidence type="ECO:0000256" key="1">
    <source>
        <dbReference type="SAM" id="MobiDB-lite"/>
    </source>
</evidence>
<accession>A0ABW7DNV5</accession>
<comment type="caution">
    <text evidence="2">The sequence shown here is derived from an EMBL/GenBank/DDBJ whole genome shotgun (WGS) entry which is preliminary data.</text>
</comment>
<feature type="compositionally biased region" description="Basic residues" evidence="1">
    <location>
        <begin position="98"/>
        <end position="107"/>
    </location>
</feature>
<keyword evidence="3" id="KW-1185">Reference proteome</keyword>
<gene>
    <name evidence="2" type="ORF">ACGTZG_02575</name>
</gene>
<dbReference type="Proteomes" id="UP001605989">
    <property type="component" value="Unassembled WGS sequence"/>
</dbReference>